<reference evidence="2" key="1">
    <citation type="submission" date="2023-10" db="EMBL/GenBank/DDBJ databases">
        <authorList>
            <person name="Chen Y."/>
            <person name="Shah S."/>
            <person name="Dougan E. K."/>
            <person name="Thang M."/>
            <person name="Chan C."/>
        </authorList>
    </citation>
    <scope>NUCLEOTIDE SEQUENCE [LARGE SCALE GENOMIC DNA]</scope>
</reference>
<dbReference type="EMBL" id="CAUYUJ010020065">
    <property type="protein sequence ID" value="CAK0895627.1"/>
    <property type="molecule type" value="Genomic_DNA"/>
</dbReference>
<evidence type="ECO:0000256" key="1">
    <source>
        <dbReference type="SAM" id="MobiDB-lite"/>
    </source>
</evidence>
<dbReference type="Proteomes" id="UP001189429">
    <property type="component" value="Unassembled WGS sequence"/>
</dbReference>
<keyword evidence="3" id="KW-1185">Reference proteome</keyword>
<feature type="compositionally biased region" description="Low complexity" evidence="1">
    <location>
        <begin position="46"/>
        <end position="59"/>
    </location>
</feature>
<evidence type="ECO:0000313" key="2">
    <source>
        <dbReference type="EMBL" id="CAK0895627.1"/>
    </source>
</evidence>
<name>A0ABN9XCE0_9DINO</name>
<dbReference type="PANTHER" id="PTHR46035:SF3">
    <property type="entry name" value="TRANSLOCATION PROTEIN SEC72"/>
    <property type="match status" value="1"/>
</dbReference>
<proteinExistence type="predicted"/>
<organism evidence="2 3">
    <name type="scientific">Prorocentrum cordatum</name>
    <dbReference type="NCBI Taxonomy" id="2364126"/>
    <lineage>
        <taxon>Eukaryota</taxon>
        <taxon>Sar</taxon>
        <taxon>Alveolata</taxon>
        <taxon>Dinophyceae</taxon>
        <taxon>Prorocentrales</taxon>
        <taxon>Prorocentraceae</taxon>
        <taxon>Prorocentrum</taxon>
    </lineage>
</organism>
<gene>
    <name evidence="2" type="ORF">PCOR1329_LOCUS74322</name>
</gene>
<protein>
    <submittedName>
        <fullName evidence="2">Uncharacterized protein</fullName>
    </submittedName>
</protein>
<feature type="region of interest" description="Disordered" evidence="1">
    <location>
        <begin position="1"/>
        <end position="59"/>
    </location>
</feature>
<dbReference type="PANTHER" id="PTHR46035">
    <property type="entry name" value="TETRATRICOPEPTIDE REPEAT PROTEIN 4"/>
    <property type="match status" value="1"/>
</dbReference>
<dbReference type="SUPFAM" id="SSF48452">
    <property type="entry name" value="TPR-like"/>
    <property type="match status" value="1"/>
</dbReference>
<comment type="caution">
    <text evidence="2">The sequence shown here is derived from an EMBL/GenBank/DDBJ whole genome shotgun (WGS) entry which is preliminary data.</text>
</comment>
<accession>A0ABN9XCE0</accession>
<dbReference type="InterPro" id="IPR011990">
    <property type="entry name" value="TPR-like_helical_dom_sf"/>
</dbReference>
<dbReference type="Gene3D" id="1.25.40.10">
    <property type="entry name" value="Tetratricopeptide repeat domain"/>
    <property type="match status" value="1"/>
</dbReference>
<evidence type="ECO:0000313" key="3">
    <source>
        <dbReference type="Proteomes" id="UP001189429"/>
    </source>
</evidence>
<sequence length="241" mass="25532">MDKQQDNGESEAGQACLGEKAGTDSASVGGGDVVDSRSHPPGETGPAADASSAPPSVADANSSIAAAGLGNWKSIKQAGTDSYMADDFEKAIVLYSAAIKALEDEVGDEPEAPDDRKQLSILYTNCAMARLQIVKRERKAGTPGQEKADVIRKLGMRANVEASNAVELDDSNAKAWLRKGQALMVMTSLQQRSKQAMMALERARDSPNLPKSMKPEVAQCLKMATQAFNDQTDMPAGCPQM</sequence>